<dbReference type="Gene3D" id="3.30.200.20">
    <property type="entry name" value="Phosphorylase Kinase, domain 1"/>
    <property type="match status" value="1"/>
</dbReference>
<feature type="region of interest" description="Disordered" evidence="7">
    <location>
        <begin position="39"/>
        <end position="107"/>
    </location>
</feature>
<dbReference type="GO" id="GO:0004674">
    <property type="term" value="F:protein serine/threonine kinase activity"/>
    <property type="evidence" value="ECO:0007669"/>
    <property type="project" value="UniProtKB-KW"/>
</dbReference>
<dbReference type="AlphaFoldDB" id="S7MYK4"/>
<dbReference type="SMART" id="SM00220">
    <property type="entry name" value="S_TKc"/>
    <property type="match status" value="1"/>
</dbReference>
<accession>S7MYK4</accession>
<feature type="compositionally biased region" description="Basic and acidic residues" evidence="7">
    <location>
        <begin position="185"/>
        <end position="199"/>
    </location>
</feature>
<dbReference type="PROSITE" id="PS50011">
    <property type="entry name" value="PROTEIN_KINASE_DOM"/>
    <property type="match status" value="1"/>
</dbReference>
<reference evidence="9 10" key="1">
    <citation type="journal article" date="2013" name="Nat. Commun.">
        <title>Genome analysis reveals insights into physiology and longevity of the Brandt's bat Myotis brandtii.</title>
        <authorList>
            <person name="Seim I."/>
            <person name="Fang X."/>
            <person name="Xiong Z."/>
            <person name="Lobanov A.V."/>
            <person name="Huang Z."/>
            <person name="Ma S."/>
            <person name="Feng Y."/>
            <person name="Turanov A.A."/>
            <person name="Zhu Y."/>
            <person name="Lenz T.L."/>
            <person name="Gerashchenko M.V."/>
            <person name="Fan D."/>
            <person name="Hee Yim S."/>
            <person name="Yao X."/>
            <person name="Jordan D."/>
            <person name="Xiong Y."/>
            <person name="Ma Y."/>
            <person name="Lyapunov A.N."/>
            <person name="Chen G."/>
            <person name="Kulakova O.I."/>
            <person name="Sun Y."/>
            <person name="Lee S.G."/>
            <person name="Bronson R.T."/>
            <person name="Moskalev A.A."/>
            <person name="Sunyaev S.R."/>
            <person name="Zhang G."/>
            <person name="Krogh A."/>
            <person name="Wang J."/>
            <person name="Gladyshev V.N."/>
        </authorList>
    </citation>
    <scope>NUCLEOTIDE SEQUENCE [LARGE SCALE GENOMIC DNA]</scope>
</reference>
<evidence type="ECO:0000256" key="5">
    <source>
        <dbReference type="ARBA" id="ARBA00022777"/>
    </source>
</evidence>
<keyword evidence="5 9" id="KW-0418">Kinase</keyword>
<keyword evidence="2" id="KW-0723">Serine/threonine-protein kinase</keyword>
<organism evidence="9 10">
    <name type="scientific">Myotis brandtii</name>
    <name type="common">Brandt's bat</name>
    <dbReference type="NCBI Taxonomy" id="109478"/>
    <lineage>
        <taxon>Eukaryota</taxon>
        <taxon>Metazoa</taxon>
        <taxon>Chordata</taxon>
        <taxon>Craniata</taxon>
        <taxon>Vertebrata</taxon>
        <taxon>Euteleostomi</taxon>
        <taxon>Mammalia</taxon>
        <taxon>Eutheria</taxon>
        <taxon>Laurasiatheria</taxon>
        <taxon>Chiroptera</taxon>
        <taxon>Yangochiroptera</taxon>
        <taxon>Vespertilionidae</taxon>
        <taxon>Myotis</taxon>
    </lineage>
</organism>
<evidence type="ECO:0000256" key="3">
    <source>
        <dbReference type="ARBA" id="ARBA00022679"/>
    </source>
</evidence>
<keyword evidence="6" id="KW-0067">ATP-binding</keyword>
<evidence type="ECO:0000259" key="8">
    <source>
        <dbReference type="PROSITE" id="PS50011"/>
    </source>
</evidence>
<dbReference type="GO" id="GO:0005524">
    <property type="term" value="F:ATP binding"/>
    <property type="evidence" value="ECO:0007669"/>
    <property type="project" value="UniProtKB-KW"/>
</dbReference>
<keyword evidence="10" id="KW-1185">Reference proteome</keyword>
<dbReference type="SUPFAM" id="SSF56112">
    <property type="entry name" value="Protein kinase-like (PK-like)"/>
    <property type="match status" value="1"/>
</dbReference>
<proteinExistence type="inferred from homology"/>
<evidence type="ECO:0000313" key="10">
    <source>
        <dbReference type="Proteomes" id="UP000052978"/>
    </source>
</evidence>
<dbReference type="PANTHER" id="PTHR24347">
    <property type="entry name" value="SERINE/THREONINE-PROTEIN KINASE"/>
    <property type="match status" value="1"/>
</dbReference>
<dbReference type="PROSITE" id="PS00108">
    <property type="entry name" value="PROTEIN_KINASE_ST"/>
    <property type="match status" value="1"/>
</dbReference>
<dbReference type="Pfam" id="PF00069">
    <property type="entry name" value="Pkinase"/>
    <property type="match status" value="1"/>
</dbReference>
<evidence type="ECO:0000256" key="4">
    <source>
        <dbReference type="ARBA" id="ARBA00022741"/>
    </source>
</evidence>
<gene>
    <name evidence="9" type="ORF">D623_10020346</name>
</gene>
<evidence type="ECO:0000313" key="9">
    <source>
        <dbReference type="EMBL" id="EPQ09756.1"/>
    </source>
</evidence>
<evidence type="ECO:0000256" key="1">
    <source>
        <dbReference type="ARBA" id="ARBA00006692"/>
    </source>
</evidence>
<evidence type="ECO:0000256" key="7">
    <source>
        <dbReference type="SAM" id="MobiDB-lite"/>
    </source>
</evidence>
<feature type="compositionally biased region" description="Polar residues" evidence="7">
    <location>
        <begin position="80"/>
        <end position="89"/>
    </location>
</feature>
<evidence type="ECO:0000256" key="2">
    <source>
        <dbReference type="ARBA" id="ARBA00022527"/>
    </source>
</evidence>
<keyword evidence="4" id="KW-0547">Nucleotide-binding</keyword>
<evidence type="ECO:0000256" key="6">
    <source>
        <dbReference type="ARBA" id="ARBA00022840"/>
    </source>
</evidence>
<name>S7MYK4_MYOBR</name>
<protein>
    <submittedName>
        <fullName evidence="9">Myosin light chain kinase family member 4</fullName>
    </submittedName>
</protein>
<dbReference type="Proteomes" id="UP000052978">
    <property type="component" value="Unassembled WGS sequence"/>
</dbReference>
<keyword evidence="3" id="KW-0808">Transferase</keyword>
<dbReference type="InterPro" id="IPR000719">
    <property type="entry name" value="Prot_kinase_dom"/>
</dbReference>
<dbReference type="InterPro" id="IPR008271">
    <property type="entry name" value="Ser/Thr_kinase_AS"/>
</dbReference>
<sequence>MLKVKRLEEITTCYNSNRLEKAAFFQCMEKVEKMKCFLEESSSEQDSRSGNNEAKEKVWSYPNLKEMAPVKGKRTLAPTERSSQKNQPSSDKEKVKKLHKENAEKTNASLVQRSLSTFYAKRPQDKIEDFALRKFIEPRENTGGRDILYTERLCRQAQNCAGDDKQATVDKSECLVFKREENGLHSKEDTNERDPEKKGGSSIASETVMDKCSNIKQSVDKTNGDQFCERGRFGQVHKCEEKATGLKLAAKIIKTRGLKDKDEVKNEITVMNQLDHVNLIQLYDAFESKNDIVLVMEYVDGGELFDRIIDNNYNLTELDTILFIKQICEGIRHMHQMYILHLDLKPENILCVNRDTKQIKIIDFGLARRYKPREKLKVNFGTPEFLAPEVVNYDFVSFPTDMWSVGVIAYMLLSGLSPFLGDNDAETLNNILACRWDLEEEEFQNISEEAKEFISKLLIKEKSWRISASEALKHPWLSDHKLHLRLKTQVNPHLNDHDSLLETISIQVTVDYANDMGADV</sequence>
<feature type="domain" description="Protein kinase" evidence="8">
    <location>
        <begin position="222"/>
        <end position="477"/>
    </location>
</feature>
<dbReference type="EMBL" id="KE162837">
    <property type="protein sequence ID" value="EPQ09756.1"/>
    <property type="molecule type" value="Genomic_DNA"/>
</dbReference>
<comment type="similarity">
    <text evidence="1">Belongs to the protein kinase superfamily. CAMK Ser/Thr protein kinase family.</text>
</comment>
<dbReference type="Gene3D" id="1.10.510.10">
    <property type="entry name" value="Transferase(Phosphotransferase) domain 1"/>
    <property type="match status" value="1"/>
</dbReference>
<feature type="region of interest" description="Disordered" evidence="7">
    <location>
        <begin position="185"/>
        <end position="204"/>
    </location>
</feature>
<feature type="compositionally biased region" description="Basic and acidic residues" evidence="7">
    <location>
        <begin position="90"/>
        <end position="104"/>
    </location>
</feature>
<dbReference type="InterPro" id="IPR011009">
    <property type="entry name" value="Kinase-like_dom_sf"/>
</dbReference>
<dbReference type="FunFam" id="1.10.510.10:FF:000135">
    <property type="entry name" value="Putative myosin light chain kinase 3"/>
    <property type="match status" value="1"/>
</dbReference>
<dbReference type="eggNOG" id="KOG0032">
    <property type="taxonomic scope" value="Eukaryota"/>
</dbReference>